<accession>A0A518BKJ4</accession>
<proteinExistence type="inferred from homology"/>
<dbReference type="GO" id="GO:0005737">
    <property type="term" value="C:cytoplasm"/>
    <property type="evidence" value="ECO:0007669"/>
    <property type="project" value="UniProtKB-SubCell"/>
</dbReference>
<evidence type="ECO:0000256" key="1">
    <source>
        <dbReference type="ARBA" id="ARBA00004496"/>
    </source>
</evidence>
<evidence type="ECO:0000313" key="10">
    <source>
        <dbReference type="Proteomes" id="UP000316921"/>
    </source>
</evidence>
<dbReference type="PANTHER" id="PTHR42873">
    <property type="entry name" value="RIBOSOMAL RNA LARGE SUBUNIT METHYLTRANSFERASE"/>
    <property type="match status" value="1"/>
</dbReference>
<dbReference type="SUPFAM" id="SSF88697">
    <property type="entry name" value="PUA domain-like"/>
    <property type="match status" value="1"/>
</dbReference>
<dbReference type="Proteomes" id="UP000316921">
    <property type="component" value="Chromosome"/>
</dbReference>
<dbReference type="InterPro" id="IPR041532">
    <property type="entry name" value="RlmI-like_PUA"/>
</dbReference>
<feature type="domain" description="S-adenosylmethionine-dependent methyltransferase" evidence="7">
    <location>
        <begin position="182"/>
        <end position="304"/>
    </location>
</feature>
<keyword evidence="10" id="KW-1185">Reference proteome</keyword>
<dbReference type="Pfam" id="PF10672">
    <property type="entry name" value="Methyltrans_SAM"/>
    <property type="match status" value="1"/>
</dbReference>
<evidence type="ECO:0000256" key="6">
    <source>
        <dbReference type="ARBA" id="ARBA00038091"/>
    </source>
</evidence>
<comment type="similarity">
    <text evidence="6">Belongs to the methyltransferase superfamily. RlmI family.</text>
</comment>
<keyword evidence="3 9" id="KW-0489">Methyltransferase</keyword>
<evidence type="ECO:0000259" key="7">
    <source>
        <dbReference type="Pfam" id="PF10672"/>
    </source>
</evidence>
<keyword evidence="2" id="KW-0963">Cytoplasm</keyword>
<keyword evidence="4 9" id="KW-0808">Transferase</keyword>
<dbReference type="AlphaFoldDB" id="A0A518BKJ4"/>
<protein>
    <submittedName>
        <fullName evidence="9">Ribosomal RNA large subunit methyltransferase I</fullName>
        <ecNumber evidence="9">2.1.1.191</ecNumber>
    </submittedName>
</protein>
<dbReference type="InterPro" id="IPR036974">
    <property type="entry name" value="PUA_sf"/>
</dbReference>
<dbReference type="EC" id="2.1.1.191" evidence="9"/>
<sequence length="391" mass="43242">MPQVHLADDRLTRGPWIYSRRIDSADQEVHPGALVEVIDASGRFVGHALANPYSDVGLRFINRGRRNALAHPERFLYDRLKRAADLRRRTLRLEEVTDAYRVCHGEGDLLPGLVVDRLGPWLVCEHHALGFWNLRAEVETALKRLYPGARIAHRVPGSARRAEGFVDLGMEEGLDPETEETIVTEYGLRHPVQPGFGHKTGFFCDQRDNRQRVARLAPGRTVLDLCCNTGGFALHSALAGARSVTAVDLDETVLERAQRAARLNDLDVEFHHLDAFDYLRGALEAAQTWQVVVLDPPKLAAGRRDADGAMHKYSDLNTLAMGAVADGGLLATFSCSGAVDLPTFLGMVFQAGRRADRRLRLLEVVGAGPDHPQEPDFARSRYLKGALLAVD</sequence>
<dbReference type="Gene3D" id="2.30.130.10">
    <property type="entry name" value="PUA domain"/>
    <property type="match status" value="1"/>
</dbReference>
<dbReference type="GO" id="GO:0008168">
    <property type="term" value="F:methyltransferase activity"/>
    <property type="evidence" value="ECO:0007669"/>
    <property type="project" value="UniProtKB-KW"/>
</dbReference>
<evidence type="ECO:0000256" key="4">
    <source>
        <dbReference type="ARBA" id="ARBA00022679"/>
    </source>
</evidence>
<dbReference type="SUPFAM" id="SSF53335">
    <property type="entry name" value="S-adenosyl-L-methionine-dependent methyltransferases"/>
    <property type="match status" value="1"/>
</dbReference>
<dbReference type="PANTHER" id="PTHR42873:SF1">
    <property type="entry name" value="S-ADENOSYLMETHIONINE-DEPENDENT METHYLTRANSFERASE DOMAIN-CONTAINING PROTEIN"/>
    <property type="match status" value="1"/>
</dbReference>
<feature type="domain" description="RlmI-like PUA" evidence="8">
    <location>
        <begin position="13"/>
        <end position="61"/>
    </location>
</feature>
<dbReference type="InterPro" id="IPR015947">
    <property type="entry name" value="PUA-like_sf"/>
</dbReference>
<dbReference type="PROSITE" id="PS50890">
    <property type="entry name" value="PUA"/>
    <property type="match status" value="1"/>
</dbReference>
<dbReference type="Gene3D" id="3.30.750.80">
    <property type="entry name" value="RNA methyltransferase domain (HRMD) like"/>
    <property type="match status" value="1"/>
</dbReference>
<dbReference type="GO" id="GO:0032259">
    <property type="term" value="P:methylation"/>
    <property type="evidence" value="ECO:0007669"/>
    <property type="project" value="UniProtKB-KW"/>
</dbReference>
<evidence type="ECO:0000256" key="3">
    <source>
        <dbReference type="ARBA" id="ARBA00022603"/>
    </source>
</evidence>
<evidence type="ECO:0000256" key="5">
    <source>
        <dbReference type="ARBA" id="ARBA00022691"/>
    </source>
</evidence>
<dbReference type="EMBL" id="CP036287">
    <property type="protein sequence ID" value="QDU67500.1"/>
    <property type="molecule type" value="Genomic_DNA"/>
</dbReference>
<dbReference type="GO" id="GO:0003723">
    <property type="term" value="F:RNA binding"/>
    <property type="evidence" value="ECO:0007669"/>
    <property type="project" value="InterPro"/>
</dbReference>
<dbReference type="Pfam" id="PF17785">
    <property type="entry name" value="PUA_3"/>
    <property type="match status" value="1"/>
</dbReference>
<evidence type="ECO:0000313" key="9">
    <source>
        <dbReference type="EMBL" id="QDU67500.1"/>
    </source>
</evidence>
<reference evidence="9 10" key="1">
    <citation type="submission" date="2019-02" db="EMBL/GenBank/DDBJ databases">
        <title>Deep-cultivation of Planctomycetes and their phenomic and genomic characterization uncovers novel biology.</title>
        <authorList>
            <person name="Wiegand S."/>
            <person name="Jogler M."/>
            <person name="Boedeker C."/>
            <person name="Pinto D."/>
            <person name="Vollmers J."/>
            <person name="Rivas-Marin E."/>
            <person name="Kohn T."/>
            <person name="Peeters S.H."/>
            <person name="Heuer A."/>
            <person name="Rast P."/>
            <person name="Oberbeckmann S."/>
            <person name="Bunk B."/>
            <person name="Jeske O."/>
            <person name="Meyerdierks A."/>
            <person name="Storesund J.E."/>
            <person name="Kallscheuer N."/>
            <person name="Luecker S."/>
            <person name="Lage O.M."/>
            <person name="Pohl T."/>
            <person name="Merkel B.J."/>
            <person name="Hornburger P."/>
            <person name="Mueller R.-W."/>
            <person name="Bruemmer F."/>
            <person name="Labrenz M."/>
            <person name="Spormann A.M."/>
            <person name="Op den Camp H."/>
            <person name="Overmann J."/>
            <person name="Amann R."/>
            <person name="Jetten M.S.M."/>
            <person name="Mascher T."/>
            <person name="Medema M.H."/>
            <person name="Devos D.P."/>
            <person name="Kaster A.-K."/>
            <person name="Ovreas L."/>
            <person name="Rohde M."/>
            <person name="Galperin M.Y."/>
            <person name="Jogler C."/>
        </authorList>
    </citation>
    <scope>NUCLEOTIDE SEQUENCE [LARGE SCALE GENOMIC DNA]</scope>
    <source>
        <strain evidence="9 10">Pla133</strain>
    </source>
</reference>
<dbReference type="KEGG" id="pbap:Pla133_25840"/>
<gene>
    <name evidence="9" type="primary">rlmI_1</name>
    <name evidence="9" type="ORF">Pla133_25840</name>
</gene>
<dbReference type="CDD" id="cd02440">
    <property type="entry name" value="AdoMet_MTases"/>
    <property type="match status" value="1"/>
</dbReference>
<comment type="subcellular location">
    <subcellularLocation>
        <location evidence="1">Cytoplasm</location>
    </subcellularLocation>
</comment>
<dbReference type="Gene3D" id="3.40.50.150">
    <property type="entry name" value="Vaccinia Virus protein VP39"/>
    <property type="match status" value="1"/>
</dbReference>
<keyword evidence="5" id="KW-0949">S-adenosyl-L-methionine</keyword>
<dbReference type="InterPro" id="IPR029063">
    <property type="entry name" value="SAM-dependent_MTases_sf"/>
</dbReference>
<dbReference type="InterPro" id="IPR019614">
    <property type="entry name" value="SAM-dep_methyl-trfase"/>
</dbReference>
<evidence type="ECO:0000256" key="2">
    <source>
        <dbReference type="ARBA" id="ARBA00022490"/>
    </source>
</evidence>
<name>A0A518BKJ4_9BACT</name>
<dbReference type="CDD" id="cd11572">
    <property type="entry name" value="RlmI_M_like"/>
    <property type="match status" value="1"/>
</dbReference>
<organism evidence="9 10">
    <name type="scientific">Engelhardtia mirabilis</name>
    <dbReference type="NCBI Taxonomy" id="2528011"/>
    <lineage>
        <taxon>Bacteria</taxon>
        <taxon>Pseudomonadati</taxon>
        <taxon>Planctomycetota</taxon>
        <taxon>Planctomycetia</taxon>
        <taxon>Planctomycetia incertae sedis</taxon>
        <taxon>Engelhardtia</taxon>
    </lineage>
</organism>
<evidence type="ECO:0000259" key="8">
    <source>
        <dbReference type="Pfam" id="PF17785"/>
    </source>
</evidence>